<comment type="subcellular location">
    <subcellularLocation>
        <location evidence="1">Cell membrane</location>
        <topology evidence="1">Multi-pass membrane protein</topology>
    </subcellularLocation>
</comment>
<dbReference type="InterPro" id="IPR002771">
    <property type="entry name" value="Multi_antbiot-R_MarC"/>
</dbReference>
<name>A0A3B1BZ25_9ZZZZ</name>
<feature type="transmembrane region" description="Helical" evidence="7">
    <location>
        <begin position="115"/>
        <end position="138"/>
    </location>
</feature>
<evidence type="ECO:0000256" key="7">
    <source>
        <dbReference type="SAM" id="Phobius"/>
    </source>
</evidence>
<sequence>MADSFIFFLNCFVTLFSVLDPFGAAVTLIALTPDEAVEKRAAQAVRASKAMVAILLVFAVAGGAIFALFGISIQALKVAGGLILIQLSLRMLEGKSLTYRTMKSERDEAGGKDDIAIIPMAIPLLAGPAAIATVIVFADRAQGAVGWFMLILAILCATGLTALILREGQKMADWLGETGLRILIRVLGLILLAMGAEFVLSAVKGYFG</sequence>
<keyword evidence="5 7" id="KW-1133">Transmembrane helix</keyword>
<feature type="transmembrane region" description="Helical" evidence="7">
    <location>
        <begin position="186"/>
        <end position="207"/>
    </location>
</feature>
<feature type="transmembrane region" description="Helical" evidence="7">
    <location>
        <begin position="6"/>
        <end position="31"/>
    </location>
</feature>
<feature type="transmembrane region" description="Helical" evidence="7">
    <location>
        <begin position="144"/>
        <end position="165"/>
    </location>
</feature>
<dbReference type="EMBL" id="UOGA01000098">
    <property type="protein sequence ID" value="VAX17563.1"/>
    <property type="molecule type" value="Genomic_DNA"/>
</dbReference>
<reference evidence="8" key="1">
    <citation type="submission" date="2018-06" db="EMBL/GenBank/DDBJ databases">
        <authorList>
            <person name="Zhirakovskaya E."/>
        </authorList>
    </citation>
    <scope>NUCLEOTIDE SEQUENCE</scope>
</reference>
<dbReference type="PANTHER" id="PTHR33508">
    <property type="entry name" value="UPF0056 MEMBRANE PROTEIN YHCE"/>
    <property type="match status" value="1"/>
</dbReference>
<organism evidence="8">
    <name type="scientific">hydrothermal vent metagenome</name>
    <dbReference type="NCBI Taxonomy" id="652676"/>
    <lineage>
        <taxon>unclassified sequences</taxon>
        <taxon>metagenomes</taxon>
        <taxon>ecological metagenomes</taxon>
    </lineage>
</organism>
<accession>A0A3B1BZ25</accession>
<evidence type="ECO:0000256" key="3">
    <source>
        <dbReference type="ARBA" id="ARBA00022475"/>
    </source>
</evidence>
<evidence type="ECO:0000256" key="5">
    <source>
        <dbReference type="ARBA" id="ARBA00022989"/>
    </source>
</evidence>
<protein>
    <submittedName>
        <fullName evidence="8">Uncharacterized protein</fullName>
    </submittedName>
</protein>
<evidence type="ECO:0000256" key="6">
    <source>
        <dbReference type="ARBA" id="ARBA00023136"/>
    </source>
</evidence>
<proteinExistence type="inferred from homology"/>
<evidence type="ECO:0000256" key="1">
    <source>
        <dbReference type="ARBA" id="ARBA00004651"/>
    </source>
</evidence>
<dbReference type="Pfam" id="PF01914">
    <property type="entry name" value="MarC"/>
    <property type="match status" value="1"/>
</dbReference>
<keyword evidence="4 7" id="KW-0812">Transmembrane</keyword>
<feature type="transmembrane region" description="Helical" evidence="7">
    <location>
        <begin position="52"/>
        <end position="72"/>
    </location>
</feature>
<gene>
    <name evidence="8" type="ORF">MNBD_NITROSPINAE04-530</name>
</gene>
<comment type="similarity">
    <text evidence="2">Belongs to the UPF0056 (MarC) family.</text>
</comment>
<keyword evidence="6 7" id="KW-0472">Membrane</keyword>
<keyword evidence="3" id="KW-1003">Cell membrane</keyword>
<evidence type="ECO:0000313" key="8">
    <source>
        <dbReference type="EMBL" id="VAX17563.1"/>
    </source>
</evidence>
<dbReference type="GO" id="GO:0005886">
    <property type="term" value="C:plasma membrane"/>
    <property type="evidence" value="ECO:0007669"/>
    <property type="project" value="UniProtKB-SubCell"/>
</dbReference>
<evidence type="ECO:0000256" key="4">
    <source>
        <dbReference type="ARBA" id="ARBA00022692"/>
    </source>
</evidence>
<dbReference type="AlphaFoldDB" id="A0A3B1BZ25"/>
<dbReference type="PANTHER" id="PTHR33508:SF1">
    <property type="entry name" value="UPF0056 MEMBRANE PROTEIN YHCE"/>
    <property type="match status" value="1"/>
</dbReference>
<dbReference type="NCBIfam" id="TIGR00427">
    <property type="entry name" value="NAAT family transporter"/>
    <property type="match status" value="1"/>
</dbReference>
<evidence type="ECO:0000256" key="2">
    <source>
        <dbReference type="ARBA" id="ARBA00009784"/>
    </source>
</evidence>